<dbReference type="GO" id="GO:0016740">
    <property type="term" value="F:transferase activity"/>
    <property type="evidence" value="ECO:0007669"/>
    <property type="project" value="UniProtKB-KW"/>
</dbReference>
<dbReference type="SUPFAM" id="SSF54593">
    <property type="entry name" value="Glyoxalase/Bleomycin resistance protein/Dihydroxybiphenyl dioxygenase"/>
    <property type="match status" value="1"/>
</dbReference>
<dbReference type="GO" id="GO:0046872">
    <property type="term" value="F:metal ion binding"/>
    <property type="evidence" value="ECO:0007669"/>
    <property type="project" value="UniProtKB-KW"/>
</dbReference>
<dbReference type="PANTHER" id="PTHR36113:SF6">
    <property type="entry name" value="FOSFOMYCIN RESISTANCE PROTEIN FOSX"/>
    <property type="match status" value="1"/>
</dbReference>
<dbReference type="InterPro" id="IPR029068">
    <property type="entry name" value="Glyas_Bleomycin-R_OHBP_Dase"/>
</dbReference>
<sequence length="136" mass="15329">MVTGINHLTLAVRDLERSFAFYTRVVGLEPIVKWAQGAYLLAGDDWICLSLDDETRSGPLPEYTHVAFSVDAEAFAVCSEAIREQGTTIWKENCSEGDSLYFLDPDGHKLEIHSGNLESRLAELRKSLYEGLEWYV</sequence>
<dbReference type="InterPro" id="IPR037523">
    <property type="entry name" value="VOC_core"/>
</dbReference>
<evidence type="ECO:0000313" key="4">
    <source>
        <dbReference type="Proteomes" id="UP000252405"/>
    </source>
</evidence>
<dbReference type="PROSITE" id="PS51819">
    <property type="entry name" value="VOC"/>
    <property type="match status" value="1"/>
</dbReference>
<dbReference type="Pfam" id="PF00903">
    <property type="entry name" value="Glyoxalase"/>
    <property type="match status" value="1"/>
</dbReference>
<evidence type="ECO:0000256" key="1">
    <source>
        <dbReference type="ARBA" id="ARBA00022723"/>
    </source>
</evidence>
<reference evidence="3 4" key="1">
    <citation type="submission" date="2018-07" db="EMBL/GenBank/DDBJ databases">
        <title>Halomonas montanilacus sp. nov., isolated from Lake Pengyan on Tibetan Plateau.</title>
        <authorList>
            <person name="Lu H."/>
            <person name="Xing P."/>
            <person name="Wu Q."/>
        </authorList>
    </citation>
    <scope>NUCLEOTIDE SEQUENCE [LARGE SCALE GENOMIC DNA]</scope>
    <source>
        <strain evidence="3 4">PYC7W</strain>
    </source>
</reference>
<accession>A0A368TVS1</accession>
<dbReference type="AlphaFoldDB" id="A0A368TVS1"/>
<keyword evidence="3" id="KW-0808">Transferase</keyword>
<comment type="caution">
    <text evidence="3">The sequence shown here is derived from an EMBL/GenBank/DDBJ whole genome shotgun (WGS) entry which is preliminary data.</text>
</comment>
<dbReference type="InterPro" id="IPR004360">
    <property type="entry name" value="Glyas_Fos-R_dOase_dom"/>
</dbReference>
<dbReference type="RefSeq" id="WP_114479573.1">
    <property type="nucleotide sequence ID" value="NZ_QPII01000010.1"/>
</dbReference>
<dbReference type="EMBL" id="QPII01000010">
    <property type="protein sequence ID" value="RCV88357.1"/>
    <property type="molecule type" value="Genomic_DNA"/>
</dbReference>
<evidence type="ECO:0000259" key="2">
    <source>
        <dbReference type="PROSITE" id="PS51819"/>
    </source>
</evidence>
<dbReference type="InterPro" id="IPR051332">
    <property type="entry name" value="Fosfomycin_Res_Enzymes"/>
</dbReference>
<evidence type="ECO:0000313" key="3">
    <source>
        <dbReference type="EMBL" id="RCV88357.1"/>
    </source>
</evidence>
<protein>
    <submittedName>
        <fullName evidence="3">Glutathione transferase</fullName>
    </submittedName>
</protein>
<dbReference type="Gene3D" id="3.10.180.10">
    <property type="entry name" value="2,3-Dihydroxybiphenyl 1,2-Dioxygenase, domain 1"/>
    <property type="match status" value="1"/>
</dbReference>
<dbReference type="PANTHER" id="PTHR36113">
    <property type="entry name" value="LYASE, PUTATIVE-RELATED-RELATED"/>
    <property type="match status" value="1"/>
</dbReference>
<proteinExistence type="predicted"/>
<name>A0A368TVS1_9GAMM</name>
<dbReference type="Proteomes" id="UP000252405">
    <property type="component" value="Unassembled WGS sequence"/>
</dbReference>
<feature type="domain" description="VOC" evidence="2">
    <location>
        <begin position="4"/>
        <end position="115"/>
    </location>
</feature>
<gene>
    <name evidence="3" type="ORF">DU505_13775</name>
</gene>
<organism evidence="3 4">
    <name type="scientific">Billgrantia montanilacus</name>
    <dbReference type="NCBI Taxonomy" id="2282305"/>
    <lineage>
        <taxon>Bacteria</taxon>
        <taxon>Pseudomonadati</taxon>
        <taxon>Pseudomonadota</taxon>
        <taxon>Gammaproteobacteria</taxon>
        <taxon>Oceanospirillales</taxon>
        <taxon>Halomonadaceae</taxon>
        <taxon>Billgrantia</taxon>
    </lineage>
</organism>
<keyword evidence="1" id="KW-0479">Metal-binding</keyword>
<dbReference type="CDD" id="cd07244">
    <property type="entry name" value="FosA"/>
    <property type="match status" value="1"/>
</dbReference>
<keyword evidence="4" id="KW-1185">Reference proteome</keyword>
<dbReference type="OrthoDB" id="4265398at2"/>